<organism evidence="10 11">
    <name type="scientific">Sesamum alatum</name>
    <dbReference type="NCBI Taxonomy" id="300844"/>
    <lineage>
        <taxon>Eukaryota</taxon>
        <taxon>Viridiplantae</taxon>
        <taxon>Streptophyta</taxon>
        <taxon>Embryophyta</taxon>
        <taxon>Tracheophyta</taxon>
        <taxon>Spermatophyta</taxon>
        <taxon>Magnoliopsida</taxon>
        <taxon>eudicotyledons</taxon>
        <taxon>Gunneridae</taxon>
        <taxon>Pentapetalae</taxon>
        <taxon>asterids</taxon>
        <taxon>lamiids</taxon>
        <taxon>Lamiales</taxon>
        <taxon>Pedaliaceae</taxon>
        <taxon>Sesamum</taxon>
    </lineage>
</organism>
<evidence type="ECO:0000259" key="9">
    <source>
        <dbReference type="PROSITE" id="PS50863"/>
    </source>
</evidence>
<name>A0AAE2CMJ6_9LAMI</name>
<feature type="transmembrane region" description="Helical" evidence="8">
    <location>
        <begin position="356"/>
        <end position="374"/>
    </location>
</feature>
<dbReference type="InterPro" id="IPR039218">
    <property type="entry name" value="REM_fam"/>
</dbReference>
<evidence type="ECO:0000256" key="3">
    <source>
        <dbReference type="ARBA" id="ARBA00023015"/>
    </source>
</evidence>
<dbReference type="InterPro" id="IPR015300">
    <property type="entry name" value="DNA-bd_pseudobarrel_sf"/>
</dbReference>
<dbReference type="GO" id="GO:0003677">
    <property type="term" value="F:DNA binding"/>
    <property type="evidence" value="ECO:0007669"/>
    <property type="project" value="UniProtKB-KW"/>
</dbReference>
<feature type="transmembrane region" description="Helical" evidence="8">
    <location>
        <begin position="386"/>
        <end position="406"/>
    </location>
</feature>
<evidence type="ECO:0000313" key="10">
    <source>
        <dbReference type="EMBL" id="KAK4427697.1"/>
    </source>
</evidence>
<keyword evidence="11" id="KW-1185">Reference proteome</keyword>
<evidence type="ECO:0000256" key="7">
    <source>
        <dbReference type="SAM" id="MobiDB-lite"/>
    </source>
</evidence>
<keyword evidence="8" id="KW-0812">Transmembrane</keyword>
<keyword evidence="4" id="KW-0238">DNA-binding</keyword>
<feature type="compositionally biased region" description="Low complexity" evidence="7">
    <location>
        <begin position="264"/>
        <end position="276"/>
    </location>
</feature>
<dbReference type="InterPro" id="IPR009500">
    <property type="entry name" value="DUF1118"/>
</dbReference>
<dbReference type="CDD" id="cd10017">
    <property type="entry name" value="B3_DNA"/>
    <property type="match status" value="2"/>
</dbReference>
<evidence type="ECO:0000313" key="11">
    <source>
        <dbReference type="Proteomes" id="UP001293254"/>
    </source>
</evidence>
<feature type="domain" description="TF-B3" evidence="9">
    <location>
        <begin position="8"/>
        <end position="102"/>
    </location>
</feature>
<evidence type="ECO:0000256" key="6">
    <source>
        <dbReference type="ARBA" id="ARBA00023242"/>
    </source>
</evidence>
<reference evidence="10" key="1">
    <citation type="submission" date="2020-06" db="EMBL/GenBank/DDBJ databases">
        <authorList>
            <person name="Li T."/>
            <person name="Hu X."/>
            <person name="Zhang T."/>
            <person name="Song X."/>
            <person name="Zhang H."/>
            <person name="Dai N."/>
            <person name="Sheng W."/>
            <person name="Hou X."/>
            <person name="Wei L."/>
        </authorList>
    </citation>
    <scope>NUCLEOTIDE SEQUENCE</scope>
    <source>
        <strain evidence="10">3651</strain>
        <tissue evidence="10">Leaf</tissue>
    </source>
</reference>
<dbReference type="Pfam" id="PF02362">
    <property type="entry name" value="B3"/>
    <property type="match status" value="2"/>
</dbReference>
<comment type="subcellular location">
    <subcellularLocation>
        <location evidence="1">Nucleus</location>
    </subcellularLocation>
</comment>
<keyword evidence="6" id="KW-0539">Nucleus</keyword>
<dbReference type="Gene3D" id="2.40.330.10">
    <property type="entry name" value="DNA-binding pseudobarrel domain"/>
    <property type="match status" value="2"/>
</dbReference>
<dbReference type="InterPro" id="IPR003340">
    <property type="entry name" value="B3_DNA-bd"/>
</dbReference>
<evidence type="ECO:0000256" key="5">
    <source>
        <dbReference type="ARBA" id="ARBA00023163"/>
    </source>
</evidence>
<evidence type="ECO:0000256" key="8">
    <source>
        <dbReference type="SAM" id="Phobius"/>
    </source>
</evidence>
<dbReference type="Pfam" id="PF06549">
    <property type="entry name" value="DUF1118"/>
    <property type="match status" value="1"/>
</dbReference>
<dbReference type="AlphaFoldDB" id="A0AAE2CMJ6"/>
<accession>A0AAE2CMJ6</accession>
<keyword evidence="2" id="KW-0677">Repeat</keyword>
<evidence type="ECO:0000256" key="2">
    <source>
        <dbReference type="ARBA" id="ARBA00022737"/>
    </source>
</evidence>
<evidence type="ECO:0000256" key="4">
    <source>
        <dbReference type="ARBA" id="ARBA00023125"/>
    </source>
</evidence>
<keyword evidence="8" id="KW-0472">Membrane</keyword>
<dbReference type="GO" id="GO:0005634">
    <property type="term" value="C:nucleus"/>
    <property type="evidence" value="ECO:0007669"/>
    <property type="project" value="UniProtKB-SubCell"/>
</dbReference>
<dbReference type="SUPFAM" id="SSF101936">
    <property type="entry name" value="DNA-binding pseudobarrel domain"/>
    <property type="match status" value="2"/>
</dbReference>
<proteinExistence type="predicted"/>
<dbReference type="PANTHER" id="PTHR31674">
    <property type="entry name" value="B3 DOMAIN-CONTAINING PROTEIN REM-LIKE 3-RELATED"/>
    <property type="match status" value="1"/>
</dbReference>
<feature type="domain" description="TF-B3" evidence="9">
    <location>
        <begin position="146"/>
        <end position="249"/>
    </location>
</feature>
<keyword evidence="8" id="KW-1133">Transmembrane helix</keyword>
<dbReference type="Proteomes" id="UP001293254">
    <property type="component" value="Unassembled WGS sequence"/>
</dbReference>
<keyword evidence="5" id="KW-0804">Transcription</keyword>
<gene>
    <name evidence="10" type="ORF">Salat_1538700</name>
</gene>
<feature type="region of interest" description="Disordered" evidence="7">
    <location>
        <begin position="264"/>
        <end position="291"/>
    </location>
</feature>
<dbReference type="PANTHER" id="PTHR31674:SF62">
    <property type="entry name" value="B3 DOMAIN-CONTAINING PROTEIN REM14-RELATED"/>
    <property type="match status" value="1"/>
</dbReference>
<protein>
    <submittedName>
        <fullName evidence="10">B3 domain-containing protein REM9</fullName>
    </submittedName>
</protein>
<dbReference type="PROSITE" id="PS50863">
    <property type="entry name" value="B3"/>
    <property type="match status" value="2"/>
</dbReference>
<dbReference type="EMBL" id="JACGWO010000005">
    <property type="protein sequence ID" value="KAK4427697.1"/>
    <property type="molecule type" value="Genomic_DNA"/>
</dbReference>
<dbReference type="SMART" id="SM01019">
    <property type="entry name" value="B3"/>
    <property type="match status" value="2"/>
</dbReference>
<evidence type="ECO:0000256" key="1">
    <source>
        <dbReference type="ARBA" id="ARBA00004123"/>
    </source>
</evidence>
<comment type="caution">
    <text evidence="10">The sequence shown here is derived from an EMBL/GenBank/DDBJ whole genome shotgun (WGS) entry which is preliminary data.</text>
</comment>
<keyword evidence="3" id="KW-0805">Transcription regulation</keyword>
<sequence length="413" mass="45584">MEERVAVSRHFFKVMIPGFQQRLNLPPGFCKKLKEEKSRQAMVRTRKGSWKMKVCRNPQDGLMSLEDGWGEFVCAHGLSVGDFVVFEHTGGLLFNALVFDPSACEKEFLVEFKEEDDQESPEGNCSKRKSGKKAVNVSYHSKKPHFILIMKPYHAHKLARVTIPVKFLRSNNLEKMSSVVFRNPDHHQRRAWSVRVLVEETPTLRARMDRGWHDFYVSNKLKDGDFASKLQSKAAKRRGLVAMAMAAAAKAYHSPLLMAAQKPTTTTVSSKKNTTVFPLGEPGPRLGNSASTQPVKLLTRVEQLRLLSKAEKAGLLSAAEKFGLSLSTIERLGLLSKAEELGVLSAATDPGTPSTLFSLSLFLLVLGPACVYLVPEDYPWEIGLQVVVALLSVAGGSAAFAASNLVSTLQKSN</sequence>
<reference evidence="10" key="2">
    <citation type="journal article" date="2024" name="Plant">
        <title>Genomic evolution and insights into agronomic trait innovations of Sesamum species.</title>
        <authorList>
            <person name="Miao H."/>
            <person name="Wang L."/>
            <person name="Qu L."/>
            <person name="Liu H."/>
            <person name="Sun Y."/>
            <person name="Le M."/>
            <person name="Wang Q."/>
            <person name="Wei S."/>
            <person name="Zheng Y."/>
            <person name="Lin W."/>
            <person name="Duan Y."/>
            <person name="Cao H."/>
            <person name="Xiong S."/>
            <person name="Wang X."/>
            <person name="Wei L."/>
            <person name="Li C."/>
            <person name="Ma Q."/>
            <person name="Ju M."/>
            <person name="Zhao R."/>
            <person name="Li G."/>
            <person name="Mu C."/>
            <person name="Tian Q."/>
            <person name="Mei H."/>
            <person name="Zhang T."/>
            <person name="Gao T."/>
            <person name="Zhang H."/>
        </authorList>
    </citation>
    <scope>NUCLEOTIDE SEQUENCE</scope>
    <source>
        <strain evidence="10">3651</strain>
    </source>
</reference>